<dbReference type="Gene3D" id="1.50.10.10">
    <property type="match status" value="1"/>
</dbReference>
<dbReference type="InterPro" id="IPR012341">
    <property type="entry name" value="6hp_glycosidase-like_sf"/>
</dbReference>
<reference evidence="9 10" key="1">
    <citation type="submission" date="2018-12" db="EMBL/GenBank/DDBJ databases">
        <title>Complete genome of Litorilituus sediminis.</title>
        <authorList>
            <person name="Liu A."/>
            <person name="Rong J."/>
        </authorList>
    </citation>
    <scope>NUCLEOTIDE SEQUENCE [LARGE SCALE GENOMIC DNA]</scope>
    <source>
        <strain evidence="9 10">JCM 17549</strain>
    </source>
</reference>
<name>A0A4P6P8T1_9GAMM</name>
<dbReference type="Proteomes" id="UP000290244">
    <property type="component" value="Chromosome"/>
</dbReference>
<evidence type="ECO:0000256" key="3">
    <source>
        <dbReference type="ARBA" id="ARBA00023277"/>
    </source>
</evidence>
<dbReference type="InterPro" id="IPR013783">
    <property type="entry name" value="Ig-like_fold"/>
</dbReference>
<evidence type="ECO:0000256" key="1">
    <source>
        <dbReference type="ARBA" id="ARBA00007072"/>
    </source>
</evidence>
<evidence type="ECO:0000313" key="10">
    <source>
        <dbReference type="Proteomes" id="UP000290244"/>
    </source>
</evidence>
<dbReference type="InterPro" id="IPR001701">
    <property type="entry name" value="Glyco_hydro_9"/>
</dbReference>
<dbReference type="PANTHER" id="PTHR22298">
    <property type="entry name" value="ENDO-1,4-BETA-GLUCANASE"/>
    <property type="match status" value="1"/>
</dbReference>
<feature type="domain" description="Glycoside hydrolase family 9" evidence="7">
    <location>
        <begin position="161"/>
        <end position="572"/>
    </location>
</feature>
<dbReference type="Gene3D" id="2.60.40.10">
    <property type="entry name" value="Immunoglobulins"/>
    <property type="match status" value="1"/>
</dbReference>
<evidence type="ECO:0000256" key="5">
    <source>
        <dbReference type="ARBA" id="ARBA00023326"/>
    </source>
</evidence>
<dbReference type="AlphaFoldDB" id="A0A4P6P8T1"/>
<dbReference type="SUPFAM" id="SSF81296">
    <property type="entry name" value="E set domains"/>
    <property type="match status" value="1"/>
</dbReference>
<accession>A0A4P6P8T1</accession>
<dbReference type="GO" id="GO:0000272">
    <property type="term" value="P:polysaccharide catabolic process"/>
    <property type="evidence" value="ECO:0007669"/>
    <property type="project" value="UniProtKB-KW"/>
</dbReference>
<evidence type="ECO:0000256" key="4">
    <source>
        <dbReference type="ARBA" id="ARBA00023295"/>
    </source>
</evidence>
<dbReference type="CDD" id="cd02850">
    <property type="entry name" value="E_set_Cellulase_N"/>
    <property type="match status" value="1"/>
</dbReference>
<proteinExistence type="inferred from homology"/>
<dbReference type="InterPro" id="IPR004197">
    <property type="entry name" value="Cellulase_Ig-like"/>
</dbReference>
<dbReference type="SUPFAM" id="SSF48208">
    <property type="entry name" value="Six-hairpin glycosidases"/>
    <property type="match status" value="1"/>
</dbReference>
<dbReference type="KEGG" id="lsd:EMK97_09465"/>
<dbReference type="EMBL" id="CP034759">
    <property type="protein sequence ID" value="QBG35925.1"/>
    <property type="molecule type" value="Genomic_DNA"/>
</dbReference>
<dbReference type="RefSeq" id="WP_130601576.1">
    <property type="nucleotide sequence ID" value="NZ_CP034759.1"/>
</dbReference>
<gene>
    <name evidence="9" type="ORF">EMK97_09465</name>
</gene>
<dbReference type="PROSITE" id="PS51257">
    <property type="entry name" value="PROKAR_LIPOPROTEIN"/>
    <property type="match status" value="1"/>
</dbReference>
<evidence type="ECO:0000259" key="8">
    <source>
        <dbReference type="Pfam" id="PF02927"/>
    </source>
</evidence>
<dbReference type="OrthoDB" id="9808897at2"/>
<evidence type="ECO:0000313" key="9">
    <source>
        <dbReference type="EMBL" id="QBG35925.1"/>
    </source>
</evidence>
<feature type="chain" id="PRO_5020305893" evidence="6">
    <location>
        <begin position="26"/>
        <end position="630"/>
    </location>
</feature>
<keyword evidence="5" id="KW-0624">Polysaccharide degradation</keyword>
<keyword evidence="10" id="KW-1185">Reference proteome</keyword>
<feature type="domain" description="Cellulase Ig-like" evidence="8">
    <location>
        <begin position="42"/>
        <end position="117"/>
    </location>
</feature>
<evidence type="ECO:0000256" key="2">
    <source>
        <dbReference type="ARBA" id="ARBA00022801"/>
    </source>
</evidence>
<dbReference type="GO" id="GO:0008810">
    <property type="term" value="F:cellulase activity"/>
    <property type="evidence" value="ECO:0007669"/>
    <property type="project" value="InterPro"/>
</dbReference>
<keyword evidence="2 9" id="KW-0378">Hydrolase</keyword>
<evidence type="ECO:0000256" key="6">
    <source>
        <dbReference type="SAM" id="SignalP"/>
    </source>
</evidence>
<sequence length="630" mass="70693">MLRNFSKGFFYGIFAVLVSALTACGNQVSNQVSNTEKPINIAVHVNQLAYESNGVKVAVISVAGQADLTAKTFQVLAKNGSAVYQGKLTAAGQVPEWQSAYQSDVPVNYYLADFTNFSSIEHNDNYRVSINFEGVQQQSARFAIAKQALFRSTTSSLLSYFNGSRNDEEYNYQQDKHIRIFDTQRYVDVSGGWNDAGGDTGKYLSHLSYANYMNPQQLAMVAWALAYSYQEVPHLYDELKLTDAVVDEVFWGADYLHKILDPQGYFYMTVFDKWNTGNAERVVTAYVGLEGIYTEKYQSAFRQGAGSAIAALARASVLAKATGKQGQFSGEQYLKDAKKAFHHLNDNQAQNNKAYTDDGKENIIDDYTALLAAIELYKATNENIYLTAARQRADNLAMRLHQDGWFISNDINSDNLRPFYHAAEAGFPVVSLALYHAIEPEKTKQDNVAGVISRHMSYQLALNNKVDNPFNYARQAFKTYDNDQLSTEQQEGFFIPHANETNYWWQGESARLSSLSMAASLAKPLIQASENKASVKALDYFAQQQLDWTLGRNPYDLTMLNGFGENNPKPYHGLSMVAGGISNGITGERESKAGRGIEWAPEPDWKNWRWVEQWLPHSTWFLLATTEMAK</sequence>
<organism evidence="9 10">
    <name type="scientific">Litorilituus sediminis</name>
    <dbReference type="NCBI Taxonomy" id="718192"/>
    <lineage>
        <taxon>Bacteria</taxon>
        <taxon>Pseudomonadati</taxon>
        <taxon>Pseudomonadota</taxon>
        <taxon>Gammaproteobacteria</taxon>
        <taxon>Alteromonadales</taxon>
        <taxon>Colwelliaceae</taxon>
        <taxon>Litorilituus</taxon>
    </lineage>
</organism>
<evidence type="ECO:0000259" key="7">
    <source>
        <dbReference type="Pfam" id="PF00759"/>
    </source>
</evidence>
<protein>
    <submittedName>
        <fullName evidence="9">Glycosyl hydrolase</fullName>
    </submittedName>
</protein>
<keyword evidence="3" id="KW-0119">Carbohydrate metabolism</keyword>
<comment type="similarity">
    <text evidence="1">Belongs to the glycosyl hydrolase 9 (cellulase E) family.</text>
</comment>
<keyword evidence="6" id="KW-0732">Signal</keyword>
<dbReference type="Pfam" id="PF00759">
    <property type="entry name" value="Glyco_hydro_9"/>
    <property type="match status" value="1"/>
</dbReference>
<keyword evidence="4" id="KW-0326">Glycosidase</keyword>
<dbReference type="InterPro" id="IPR008928">
    <property type="entry name" value="6-hairpin_glycosidase_sf"/>
</dbReference>
<feature type="signal peptide" evidence="6">
    <location>
        <begin position="1"/>
        <end position="25"/>
    </location>
</feature>
<dbReference type="InterPro" id="IPR014756">
    <property type="entry name" value="Ig_E-set"/>
</dbReference>
<dbReference type="Pfam" id="PF02927">
    <property type="entry name" value="CelD_N"/>
    <property type="match status" value="1"/>
</dbReference>